<gene>
    <name evidence="2" type="ORF">BOX15_Mlig014797g4</name>
</gene>
<comment type="caution">
    <text evidence="2">The sequence shown here is derived from an EMBL/GenBank/DDBJ whole genome shotgun (WGS) entry which is preliminary data.</text>
</comment>
<keyword evidence="3" id="KW-1185">Reference proteome</keyword>
<dbReference type="AlphaFoldDB" id="A0A267G2L8"/>
<proteinExistence type="predicted"/>
<evidence type="ECO:0000256" key="1">
    <source>
        <dbReference type="SAM" id="Phobius"/>
    </source>
</evidence>
<feature type="transmembrane region" description="Helical" evidence="1">
    <location>
        <begin position="12"/>
        <end position="35"/>
    </location>
</feature>
<evidence type="ECO:0000313" key="3">
    <source>
        <dbReference type="Proteomes" id="UP000215902"/>
    </source>
</evidence>
<sequence>SASSLVKCLLRTAAKMVSHLSTVIILLAMILFLGYDAVNNCWLVGEHCSDGNQCCSHQCYSSNDRFGPLGLCL</sequence>
<keyword evidence="1" id="KW-1133">Transmembrane helix</keyword>
<protein>
    <submittedName>
        <fullName evidence="2">Uncharacterized protein</fullName>
    </submittedName>
</protein>
<reference evidence="2 3" key="1">
    <citation type="submission" date="2017-06" db="EMBL/GenBank/DDBJ databases">
        <title>A platform for efficient transgenesis in Macrostomum lignano, a flatworm model organism for stem cell research.</title>
        <authorList>
            <person name="Berezikov E."/>
        </authorList>
    </citation>
    <scope>NUCLEOTIDE SEQUENCE [LARGE SCALE GENOMIC DNA]</scope>
    <source>
        <strain evidence="2">DV1</strain>
        <tissue evidence="2">Whole organism</tissue>
    </source>
</reference>
<name>A0A267G2L8_9PLAT</name>
<feature type="non-terminal residue" evidence="2">
    <location>
        <position position="1"/>
    </location>
</feature>
<keyword evidence="1" id="KW-0472">Membrane</keyword>
<accession>A0A267G2L8</accession>
<keyword evidence="1" id="KW-0812">Transmembrane</keyword>
<evidence type="ECO:0000313" key="2">
    <source>
        <dbReference type="EMBL" id="PAA79587.1"/>
    </source>
</evidence>
<dbReference type="Proteomes" id="UP000215902">
    <property type="component" value="Unassembled WGS sequence"/>
</dbReference>
<dbReference type="EMBL" id="NIVC01000625">
    <property type="protein sequence ID" value="PAA79587.1"/>
    <property type="molecule type" value="Genomic_DNA"/>
</dbReference>
<organism evidence="2 3">
    <name type="scientific">Macrostomum lignano</name>
    <dbReference type="NCBI Taxonomy" id="282301"/>
    <lineage>
        <taxon>Eukaryota</taxon>
        <taxon>Metazoa</taxon>
        <taxon>Spiralia</taxon>
        <taxon>Lophotrochozoa</taxon>
        <taxon>Platyhelminthes</taxon>
        <taxon>Rhabditophora</taxon>
        <taxon>Macrostomorpha</taxon>
        <taxon>Macrostomida</taxon>
        <taxon>Macrostomidae</taxon>
        <taxon>Macrostomum</taxon>
    </lineage>
</organism>